<sequence>MPQWEHAVQLFRTNSLDSLVRYFASYLPIDHIWHPLCQDSALAATHTFSTSPLPKKRCKRTKINKTFGAGGQTLLSSSMVLGRLPAKDQPLEADKLFDSTRPAVLSSCSEPGIKHTRPQEYSPYAGHGEAAVSSGDGLRTHSMRQHSSTRDYLPDYLSSRLILQATIQAAREAVVSIAK</sequence>
<reference evidence="2" key="1">
    <citation type="journal article" date="2012" name="Mol. Plant Microbe Interact.">
        <title>A highly conserved effector in Fusarium oxysporum is required for full virulence on Arabidopsis.</title>
        <authorList>
            <person name="Thatcher L.F."/>
            <person name="Gardiner D.M."/>
            <person name="Kazan K."/>
            <person name="Manners J."/>
        </authorList>
    </citation>
    <scope>NUCLEOTIDE SEQUENCE [LARGE SCALE GENOMIC DNA]</scope>
    <source>
        <strain evidence="2">Fo5176</strain>
    </source>
</reference>
<evidence type="ECO:0000256" key="1">
    <source>
        <dbReference type="SAM" id="MobiDB-lite"/>
    </source>
</evidence>
<organism evidence="2">
    <name type="scientific">Fusarium oxysporum (strain Fo5176)</name>
    <name type="common">Fusarium vascular wilt</name>
    <dbReference type="NCBI Taxonomy" id="660025"/>
    <lineage>
        <taxon>Eukaryota</taxon>
        <taxon>Fungi</taxon>
        <taxon>Dikarya</taxon>
        <taxon>Ascomycota</taxon>
        <taxon>Pezizomycotina</taxon>
        <taxon>Sordariomycetes</taxon>
        <taxon>Hypocreomycetidae</taxon>
        <taxon>Hypocreales</taxon>
        <taxon>Nectriaceae</taxon>
        <taxon>Fusarium</taxon>
        <taxon>Fusarium oxysporum species complex</taxon>
    </lineage>
</organism>
<proteinExistence type="predicted"/>
<gene>
    <name evidence="2" type="ORF">FOXB_17700</name>
</gene>
<dbReference type="AlphaFoldDB" id="F9GGB6"/>
<comment type="caution">
    <text evidence="2">The sequence shown here is derived from an EMBL/GenBank/DDBJ whole genome shotgun (WGS) entry which is preliminary data.</text>
</comment>
<evidence type="ECO:0000313" key="2">
    <source>
        <dbReference type="EMBL" id="EGU71791.1"/>
    </source>
</evidence>
<feature type="region of interest" description="Disordered" evidence="1">
    <location>
        <begin position="108"/>
        <end position="146"/>
    </location>
</feature>
<name>F9GGB6_FUSOF</name>
<accession>F9GGB6</accession>
<protein>
    <submittedName>
        <fullName evidence="2">Uncharacterized protein</fullName>
    </submittedName>
</protein>
<dbReference type="EMBL" id="AFQF01007626">
    <property type="protein sequence ID" value="EGU71791.1"/>
    <property type="molecule type" value="Genomic_DNA"/>
</dbReference>
<dbReference type="STRING" id="660025.F9GGB6"/>